<dbReference type="PANTHER" id="PTHR23513:SF11">
    <property type="entry name" value="STAPHYLOFERRIN A TRANSPORTER"/>
    <property type="match status" value="1"/>
</dbReference>
<protein>
    <submittedName>
        <fullName evidence="9">MFS transporter</fullName>
    </submittedName>
</protein>
<dbReference type="InterPro" id="IPR020846">
    <property type="entry name" value="MFS_dom"/>
</dbReference>
<feature type="transmembrane region" description="Helical" evidence="7">
    <location>
        <begin position="90"/>
        <end position="109"/>
    </location>
</feature>
<evidence type="ECO:0000256" key="5">
    <source>
        <dbReference type="ARBA" id="ARBA00022989"/>
    </source>
</evidence>
<dbReference type="InterPro" id="IPR036259">
    <property type="entry name" value="MFS_trans_sf"/>
</dbReference>
<dbReference type="PROSITE" id="PS50850">
    <property type="entry name" value="MFS"/>
    <property type="match status" value="1"/>
</dbReference>
<accession>A0A934KG13</accession>
<feature type="transmembrane region" description="Helical" evidence="7">
    <location>
        <begin position="268"/>
        <end position="290"/>
    </location>
</feature>
<feature type="transmembrane region" description="Helical" evidence="7">
    <location>
        <begin position="302"/>
        <end position="322"/>
    </location>
</feature>
<evidence type="ECO:0000256" key="4">
    <source>
        <dbReference type="ARBA" id="ARBA00022692"/>
    </source>
</evidence>
<dbReference type="PANTHER" id="PTHR23513">
    <property type="entry name" value="INTEGRAL MEMBRANE EFFLUX PROTEIN-RELATED"/>
    <property type="match status" value="1"/>
</dbReference>
<dbReference type="Proteomes" id="UP000612893">
    <property type="component" value="Unassembled WGS sequence"/>
</dbReference>
<dbReference type="RefSeq" id="WP_338205693.1">
    <property type="nucleotide sequence ID" value="NZ_JAEKNR010000246.1"/>
</dbReference>
<dbReference type="GO" id="GO:0022857">
    <property type="term" value="F:transmembrane transporter activity"/>
    <property type="evidence" value="ECO:0007669"/>
    <property type="project" value="InterPro"/>
</dbReference>
<feature type="transmembrane region" description="Helical" evidence="7">
    <location>
        <begin position="154"/>
        <end position="180"/>
    </location>
</feature>
<reference evidence="9" key="1">
    <citation type="submission" date="2020-10" db="EMBL/GenBank/DDBJ databases">
        <title>Ca. Dormibacterota MAGs.</title>
        <authorList>
            <person name="Montgomery K."/>
        </authorList>
    </citation>
    <scope>NUCLEOTIDE SEQUENCE [LARGE SCALE GENOMIC DNA]</scope>
    <source>
        <strain evidence="9">SC8812_S17_10</strain>
    </source>
</reference>
<evidence type="ECO:0000259" key="8">
    <source>
        <dbReference type="PROSITE" id="PS50850"/>
    </source>
</evidence>
<gene>
    <name evidence="9" type="ORF">JF922_25695</name>
</gene>
<keyword evidence="10" id="KW-1185">Reference proteome</keyword>
<feature type="transmembrane region" description="Helical" evidence="7">
    <location>
        <begin position="228"/>
        <end position="248"/>
    </location>
</feature>
<proteinExistence type="predicted"/>
<keyword evidence="3" id="KW-1003">Cell membrane</keyword>
<keyword evidence="2" id="KW-0813">Transport</keyword>
<dbReference type="InterPro" id="IPR010290">
    <property type="entry name" value="TM_effector"/>
</dbReference>
<feature type="transmembrane region" description="Helical" evidence="7">
    <location>
        <begin position="328"/>
        <end position="346"/>
    </location>
</feature>
<keyword evidence="6 7" id="KW-0472">Membrane</keyword>
<organism evidence="9 10">
    <name type="scientific">Candidatus Nephthysia bennettiae</name>
    <dbReference type="NCBI Taxonomy" id="3127016"/>
    <lineage>
        <taxon>Bacteria</taxon>
        <taxon>Bacillati</taxon>
        <taxon>Candidatus Dormiibacterota</taxon>
        <taxon>Candidatus Dormibacteria</taxon>
        <taxon>Candidatus Dormibacterales</taxon>
        <taxon>Candidatus Dormibacteraceae</taxon>
        <taxon>Candidatus Nephthysia</taxon>
    </lineage>
</organism>
<feature type="domain" description="Major facilitator superfamily (MFS) profile" evidence="8">
    <location>
        <begin position="17"/>
        <end position="415"/>
    </location>
</feature>
<evidence type="ECO:0000256" key="2">
    <source>
        <dbReference type="ARBA" id="ARBA00022448"/>
    </source>
</evidence>
<feature type="transmembrane region" description="Helical" evidence="7">
    <location>
        <begin position="389"/>
        <end position="408"/>
    </location>
</feature>
<dbReference type="SUPFAM" id="SSF103473">
    <property type="entry name" value="MFS general substrate transporter"/>
    <property type="match status" value="1"/>
</dbReference>
<feature type="transmembrane region" description="Helical" evidence="7">
    <location>
        <begin position="58"/>
        <end position="83"/>
    </location>
</feature>
<name>A0A934KG13_9BACT</name>
<dbReference type="Gene3D" id="1.20.1250.20">
    <property type="entry name" value="MFS general substrate transporter like domains"/>
    <property type="match status" value="1"/>
</dbReference>
<dbReference type="Pfam" id="PF05977">
    <property type="entry name" value="MFS_3"/>
    <property type="match status" value="1"/>
</dbReference>
<dbReference type="AlphaFoldDB" id="A0A934KG13"/>
<evidence type="ECO:0000256" key="6">
    <source>
        <dbReference type="ARBA" id="ARBA00023136"/>
    </source>
</evidence>
<comment type="subcellular location">
    <subcellularLocation>
        <location evidence="1">Cell membrane</location>
        <topology evidence="1">Multi-pass membrane protein</topology>
    </subcellularLocation>
</comment>
<dbReference type="EMBL" id="JAEKNR010000246">
    <property type="protein sequence ID" value="MBJ7601455.1"/>
    <property type="molecule type" value="Genomic_DNA"/>
</dbReference>
<feature type="transmembrane region" description="Helical" evidence="7">
    <location>
        <begin position="358"/>
        <end position="383"/>
    </location>
</feature>
<keyword evidence="4 7" id="KW-0812">Transmembrane</keyword>
<evidence type="ECO:0000256" key="3">
    <source>
        <dbReference type="ARBA" id="ARBA00022475"/>
    </source>
</evidence>
<evidence type="ECO:0000313" key="9">
    <source>
        <dbReference type="EMBL" id="MBJ7601455.1"/>
    </source>
</evidence>
<dbReference type="GO" id="GO:0005886">
    <property type="term" value="C:plasma membrane"/>
    <property type="evidence" value="ECO:0007669"/>
    <property type="project" value="UniProtKB-SubCell"/>
</dbReference>
<feature type="transmembrane region" description="Helical" evidence="7">
    <location>
        <begin position="28"/>
        <end position="52"/>
    </location>
</feature>
<evidence type="ECO:0000256" key="1">
    <source>
        <dbReference type="ARBA" id="ARBA00004651"/>
    </source>
</evidence>
<evidence type="ECO:0000313" key="10">
    <source>
        <dbReference type="Proteomes" id="UP000612893"/>
    </source>
</evidence>
<keyword evidence="5 7" id="KW-1133">Transmembrane helix</keyword>
<feature type="transmembrane region" description="Helical" evidence="7">
    <location>
        <begin position="115"/>
        <end position="133"/>
    </location>
</feature>
<feature type="transmembrane region" description="Helical" evidence="7">
    <location>
        <begin position="186"/>
        <end position="207"/>
    </location>
</feature>
<sequence length="421" mass="44939">MTAPAQRARAAPPGRRVLGALRHRNYRLFFGSQIISMVGTWMQSLALPWLALQLTHSAFLVGLVLALQYLPVLALAPVGGVIADRFPKRSVLQLTQAAFILPAVFLFVVTWNHTVSYWMLVVAALAWGLVQMVDVPTRQAFAIEMVGREDLMNAIALNSSVWNAAAVIGPSLAGVVIAFFGVAPTFLFNAVSYLAVIVGLSLMHNLPRLLQETTRQPVQRRMVEGARYVRRDPVVGAMLVVVAVFSLFAMNRLTLMPLFADQVLKVGAVGFGLLMGAVGLGSLSGALALALMAPQPSGRRQFWVGAGWAAALLAFSLCRYLPLSMVLLFAAGLCQMLFLATANTRVQTATPDRLRGRVMAFYAQAVMGVGPLGATQAGALASFFGAPAAMAAGAVVAGLVIVGVRIFWPAVFTMEPSEMVA</sequence>
<evidence type="ECO:0000256" key="7">
    <source>
        <dbReference type="SAM" id="Phobius"/>
    </source>
</evidence>
<dbReference type="CDD" id="cd06173">
    <property type="entry name" value="MFS_MefA_like"/>
    <property type="match status" value="1"/>
</dbReference>
<comment type="caution">
    <text evidence="9">The sequence shown here is derived from an EMBL/GenBank/DDBJ whole genome shotgun (WGS) entry which is preliminary data.</text>
</comment>